<evidence type="ECO:0000256" key="2">
    <source>
        <dbReference type="ARBA" id="ARBA00022596"/>
    </source>
</evidence>
<dbReference type="KEGG" id="mees:MmiEs2_06930"/>
<evidence type="ECO:0000313" key="10">
    <source>
        <dbReference type="Proteomes" id="UP001302662"/>
    </source>
</evidence>
<evidence type="ECO:0000313" key="9">
    <source>
        <dbReference type="EMBL" id="WNY28504.1"/>
    </source>
</evidence>
<dbReference type="InterPro" id="IPR004392">
    <property type="entry name" value="Hyd_mat_HypB"/>
</dbReference>
<keyword evidence="10" id="KW-1185">Reference proteome</keyword>
<keyword evidence="7" id="KW-0342">GTP-binding</keyword>
<feature type="domain" description="CobW/HypB/UreG nucleotide-binding" evidence="8">
    <location>
        <begin position="41"/>
        <end position="200"/>
    </location>
</feature>
<keyword evidence="3" id="KW-0479">Metal-binding</keyword>
<dbReference type="PIRSF" id="PIRSF005624">
    <property type="entry name" value="Ni-bind_GTPase"/>
    <property type="match status" value="1"/>
</dbReference>
<evidence type="ECO:0000256" key="4">
    <source>
        <dbReference type="ARBA" id="ARBA00022741"/>
    </source>
</evidence>
<dbReference type="GO" id="GO:0005525">
    <property type="term" value="F:GTP binding"/>
    <property type="evidence" value="ECO:0007669"/>
    <property type="project" value="UniProtKB-KW"/>
</dbReference>
<dbReference type="Proteomes" id="UP001302662">
    <property type="component" value="Chromosome"/>
</dbReference>
<comment type="similarity">
    <text evidence="1">Belongs to the SIMIBI class G3E GTPase family. HypB/HupM subfamily.</text>
</comment>
<dbReference type="PANTHER" id="PTHR30134:SF2">
    <property type="entry name" value="HYDROGENASE MATURATION FACTOR HYPB"/>
    <property type="match status" value="1"/>
</dbReference>
<evidence type="ECO:0000256" key="5">
    <source>
        <dbReference type="ARBA" id="ARBA00022801"/>
    </source>
</evidence>
<evidence type="ECO:0000256" key="3">
    <source>
        <dbReference type="ARBA" id="ARBA00022723"/>
    </source>
</evidence>
<dbReference type="RefSeq" id="WP_316560047.1">
    <property type="nucleotide sequence ID" value="NZ_CP131062.1"/>
</dbReference>
<dbReference type="PANTHER" id="PTHR30134">
    <property type="entry name" value="HYDROGENASE PROTEIN ASSEMBLY PROTEIN, NICKEL CHAPERONE"/>
    <property type="match status" value="1"/>
</dbReference>
<dbReference type="GeneID" id="85197151"/>
<gene>
    <name evidence="9" type="primary">hypB</name>
    <name evidence="9" type="ORF">MmiEs2_06930</name>
</gene>
<keyword evidence="4" id="KW-0547">Nucleotide-binding</keyword>
<dbReference type="GO" id="GO:0016151">
    <property type="term" value="F:nickel cation binding"/>
    <property type="evidence" value="ECO:0007669"/>
    <property type="project" value="InterPro"/>
</dbReference>
<dbReference type="GO" id="GO:0003924">
    <property type="term" value="F:GTPase activity"/>
    <property type="evidence" value="ECO:0007669"/>
    <property type="project" value="InterPro"/>
</dbReference>
<dbReference type="Pfam" id="PF02492">
    <property type="entry name" value="cobW"/>
    <property type="match status" value="1"/>
</dbReference>
<proteinExistence type="inferred from homology"/>
<dbReference type="SUPFAM" id="SSF52540">
    <property type="entry name" value="P-loop containing nucleoside triphosphate hydrolases"/>
    <property type="match status" value="1"/>
</dbReference>
<evidence type="ECO:0000259" key="8">
    <source>
        <dbReference type="Pfam" id="PF02492"/>
    </source>
</evidence>
<dbReference type="GO" id="GO:0051604">
    <property type="term" value="P:protein maturation"/>
    <property type="evidence" value="ECO:0007669"/>
    <property type="project" value="InterPro"/>
</dbReference>
<dbReference type="EMBL" id="CP131062">
    <property type="protein sequence ID" value="WNY28504.1"/>
    <property type="molecule type" value="Genomic_DNA"/>
</dbReference>
<keyword evidence="5" id="KW-0378">Hydrolase</keyword>
<accession>A0AA96ZX41</accession>
<dbReference type="InterPro" id="IPR003495">
    <property type="entry name" value="CobW/HypB/UreG_nucleotide-bd"/>
</dbReference>
<evidence type="ECO:0000256" key="6">
    <source>
        <dbReference type="ARBA" id="ARBA00022833"/>
    </source>
</evidence>
<dbReference type="Gene3D" id="3.40.50.300">
    <property type="entry name" value="P-loop containing nucleotide triphosphate hydrolases"/>
    <property type="match status" value="1"/>
</dbReference>
<dbReference type="InterPro" id="IPR027417">
    <property type="entry name" value="P-loop_NTPase"/>
</dbReference>
<dbReference type="AlphaFoldDB" id="A0AA96ZX41"/>
<organism evidence="9 10">
    <name type="scientific">Methanimicrococcus stummii</name>
    <dbReference type="NCBI Taxonomy" id="3028294"/>
    <lineage>
        <taxon>Archaea</taxon>
        <taxon>Methanobacteriati</taxon>
        <taxon>Methanobacteriota</taxon>
        <taxon>Stenosarchaea group</taxon>
        <taxon>Methanomicrobia</taxon>
        <taxon>Methanosarcinales</taxon>
        <taxon>Methanosarcinaceae</taxon>
        <taxon>Methanimicrococcus</taxon>
    </lineage>
</organism>
<name>A0AA96ZX41_9EURY</name>
<evidence type="ECO:0000256" key="1">
    <source>
        <dbReference type="ARBA" id="ARBA00006211"/>
    </source>
</evidence>
<dbReference type="GO" id="GO:0008270">
    <property type="term" value="F:zinc ion binding"/>
    <property type="evidence" value="ECO:0007669"/>
    <property type="project" value="TreeGrafter"/>
</dbReference>
<dbReference type="NCBIfam" id="TIGR00073">
    <property type="entry name" value="hypB"/>
    <property type="match status" value="1"/>
</dbReference>
<keyword evidence="6" id="KW-0862">Zinc</keyword>
<reference evidence="9 10" key="1">
    <citation type="submission" date="2023-07" db="EMBL/GenBank/DDBJ databases">
        <title>Closed genome sequence of Methanimicrococcus sp. Es2.</title>
        <authorList>
            <person name="Protasov E."/>
            <person name="Platt K."/>
            <person name="Reeh H."/>
            <person name="Poehlein A."/>
            <person name="Daniel R."/>
            <person name="Brune A."/>
        </authorList>
    </citation>
    <scope>NUCLEOTIDE SEQUENCE [LARGE SCALE GENOMIC DNA]</scope>
    <source>
        <strain evidence="9 10">Es2</strain>
    </source>
</reference>
<protein>
    <submittedName>
        <fullName evidence="9">Hydrogenase maturation factor HypB</fullName>
    </submittedName>
</protein>
<keyword evidence="2" id="KW-0533">Nickel</keyword>
<sequence>MWNSFLATGHIINIGHDVFKENRKLADKNRESLKKSGVFSVNIMGAIGSGKTTLIEEAIKALGEKYKVAAIAGDVIADMDAARFEKLGVKTIPANTGKECHLDAHIVSDLLKKNDLNGYDILFIENVGNLICPTDFDLGEDMKIVVVSVSEGDDIVLKHPVIFKTSDLAIINKIDIAEAVGVDPATMVRDAKSLNENIPILLTSKKQEETVAEWVKTIENAMLEKKGANQ</sequence>
<evidence type="ECO:0000256" key="7">
    <source>
        <dbReference type="ARBA" id="ARBA00023134"/>
    </source>
</evidence>